<evidence type="ECO:0000313" key="7">
    <source>
        <dbReference type="EMBL" id="MEQ2193502.1"/>
    </source>
</evidence>
<evidence type="ECO:0000256" key="5">
    <source>
        <dbReference type="ARBA" id="ARBA00022840"/>
    </source>
</evidence>
<reference evidence="7 8" key="1">
    <citation type="submission" date="2021-06" db="EMBL/GenBank/DDBJ databases">
        <authorList>
            <person name="Palmer J.M."/>
        </authorList>
    </citation>
    <scope>NUCLEOTIDE SEQUENCE [LARGE SCALE GENOMIC DNA]</scope>
    <source>
        <strain evidence="7 8">XC_2019</strain>
        <tissue evidence="7">Muscle</tissue>
    </source>
</reference>
<gene>
    <name evidence="7" type="ORF">XENOCAPTIV_000151</name>
</gene>
<dbReference type="PANTHER" id="PTHR11584">
    <property type="entry name" value="SERINE/THREONINE PROTEIN KINASE"/>
    <property type="match status" value="1"/>
</dbReference>
<dbReference type="EMBL" id="JAHRIN010008504">
    <property type="protein sequence ID" value="MEQ2193502.1"/>
    <property type="molecule type" value="Genomic_DNA"/>
</dbReference>
<name>A0ABV0QCG6_9TELE</name>
<evidence type="ECO:0000259" key="6">
    <source>
        <dbReference type="Pfam" id="PF13281"/>
    </source>
</evidence>
<sequence length="247" mass="27784">GPLKRPETVETCVRKVMELIGRRFVAPGLRMSLREVMRKDPVWVSAGSLWQDSSVLALTASSGGSGKQIVCPRSRTRAASVAYIVSEDASVPHSEENLFRNSGMVSALFCILANSEYYRESLRHEIRMARERFSGKALSEELNHIQSRLDSIDLLTPDIVMNLLLRNHPGDRVNALKLILPVVESADKVASDLYCLCGRIYKDMFMSSGFTDVSSRDQACFWYIQFACLCIWSYSDASQYIRISVKN</sequence>
<dbReference type="Proteomes" id="UP001434883">
    <property type="component" value="Unassembled WGS sequence"/>
</dbReference>
<keyword evidence="5" id="KW-0067">ATP-binding</keyword>
<feature type="domain" description="MAP3K TRAFs-binding" evidence="6">
    <location>
        <begin position="113"/>
        <end position="165"/>
    </location>
</feature>
<protein>
    <recommendedName>
        <fullName evidence="6">MAP3K TRAFs-binding domain-containing protein</fullName>
    </recommendedName>
</protein>
<evidence type="ECO:0000256" key="1">
    <source>
        <dbReference type="ARBA" id="ARBA00022527"/>
    </source>
</evidence>
<keyword evidence="3" id="KW-0547">Nucleotide-binding</keyword>
<evidence type="ECO:0000256" key="2">
    <source>
        <dbReference type="ARBA" id="ARBA00022679"/>
    </source>
</evidence>
<evidence type="ECO:0000256" key="4">
    <source>
        <dbReference type="ARBA" id="ARBA00022777"/>
    </source>
</evidence>
<evidence type="ECO:0000313" key="8">
    <source>
        <dbReference type="Proteomes" id="UP001434883"/>
    </source>
</evidence>
<accession>A0ABV0QCG6</accession>
<proteinExistence type="predicted"/>
<keyword evidence="1" id="KW-0723">Serine/threonine-protein kinase</keyword>
<organism evidence="7 8">
    <name type="scientific">Xenoophorus captivus</name>
    <dbReference type="NCBI Taxonomy" id="1517983"/>
    <lineage>
        <taxon>Eukaryota</taxon>
        <taxon>Metazoa</taxon>
        <taxon>Chordata</taxon>
        <taxon>Craniata</taxon>
        <taxon>Vertebrata</taxon>
        <taxon>Euteleostomi</taxon>
        <taxon>Actinopterygii</taxon>
        <taxon>Neopterygii</taxon>
        <taxon>Teleostei</taxon>
        <taxon>Neoteleostei</taxon>
        <taxon>Acanthomorphata</taxon>
        <taxon>Ovalentaria</taxon>
        <taxon>Atherinomorphae</taxon>
        <taxon>Cyprinodontiformes</taxon>
        <taxon>Goodeidae</taxon>
        <taxon>Xenoophorus</taxon>
    </lineage>
</organism>
<dbReference type="Pfam" id="PF13281">
    <property type="entry name" value="MAP3K_TRAF_bd"/>
    <property type="match status" value="2"/>
</dbReference>
<feature type="domain" description="MAP3K TRAFs-binding" evidence="6">
    <location>
        <begin position="166"/>
        <end position="224"/>
    </location>
</feature>
<keyword evidence="2" id="KW-0808">Transferase</keyword>
<comment type="caution">
    <text evidence="7">The sequence shown here is derived from an EMBL/GenBank/DDBJ whole genome shotgun (WGS) entry which is preliminary data.</text>
</comment>
<dbReference type="InterPro" id="IPR025136">
    <property type="entry name" value="MAP3K_TRAF-bd"/>
</dbReference>
<keyword evidence="4" id="KW-0418">Kinase</keyword>
<feature type="non-terminal residue" evidence="7">
    <location>
        <position position="1"/>
    </location>
</feature>
<keyword evidence="8" id="KW-1185">Reference proteome</keyword>
<dbReference type="PANTHER" id="PTHR11584:SF391">
    <property type="entry name" value="MITOGEN-ACTIVATED PROTEIN KINASE KINASE KINASE 6"/>
    <property type="match status" value="1"/>
</dbReference>
<evidence type="ECO:0000256" key="3">
    <source>
        <dbReference type="ARBA" id="ARBA00022741"/>
    </source>
</evidence>